<dbReference type="Proteomes" id="UP001601303">
    <property type="component" value="Unassembled WGS sequence"/>
</dbReference>
<feature type="region of interest" description="Disordered" evidence="1">
    <location>
        <begin position="40"/>
        <end position="70"/>
    </location>
</feature>
<evidence type="ECO:0000256" key="1">
    <source>
        <dbReference type="SAM" id="MobiDB-lite"/>
    </source>
</evidence>
<gene>
    <name evidence="2" type="ORF">ACFYNQ_50570</name>
</gene>
<proteinExistence type="predicted"/>
<dbReference type="EMBL" id="JBIAHM010000035">
    <property type="protein sequence ID" value="MFE9606773.1"/>
    <property type="molecule type" value="Genomic_DNA"/>
</dbReference>
<evidence type="ECO:0000313" key="2">
    <source>
        <dbReference type="EMBL" id="MFE9606773.1"/>
    </source>
</evidence>
<comment type="caution">
    <text evidence="2">The sequence shown here is derived from an EMBL/GenBank/DDBJ whole genome shotgun (WGS) entry which is preliminary data.</text>
</comment>
<organism evidence="2 3">
    <name type="scientific">Streptomyces hokutonensis</name>
    <dbReference type="NCBI Taxonomy" id="1306990"/>
    <lineage>
        <taxon>Bacteria</taxon>
        <taxon>Bacillati</taxon>
        <taxon>Actinomycetota</taxon>
        <taxon>Actinomycetes</taxon>
        <taxon>Kitasatosporales</taxon>
        <taxon>Streptomycetaceae</taxon>
        <taxon>Streptomyces</taxon>
    </lineage>
</organism>
<protein>
    <submittedName>
        <fullName evidence="2">Uncharacterized protein</fullName>
    </submittedName>
</protein>
<dbReference type="RefSeq" id="WP_388115522.1">
    <property type="nucleotide sequence ID" value="NZ_JBIAHM010000035.1"/>
</dbReference>
<evidence type="ECO:0000313" key="3">
    <source>
        <dbReference type="Proteomes" id="UP001601303"/>
    </source>
</evidence>
<reference evidence="2 3" key="1">
    <citation type="submission" date="2024-10" db="EMBL/GenBank/DDBJ databases">
        <title>The Natural Products Discovery Center: Release of the First 8490 Sequenced Strains for Exploring Actinobacteria Biosynthetic Diversity.</title>
        <authorList>
            <person name="Kalkreuter E."/>
            <person name="Kautsar S.A."/>
            <person name="Yang D."/>
            <person name="Bader C.D."/>
            <person name="Teijaro C.N."/>
            <person name="Fluegel L."/>
            <person name="Davis C.M."/>
            <person name="Simpson J.R."/>
            <person name="Lauterbach L."/>
            <person name="Steele A.D."/>
            <person name="Gui C."/>
            <person name="Meng S."/>
            <person name="Li G."/>
            <person name="Viehrig K."/>
            <person name="Ye F."/>
            <person name="Su P."/>
            <person name="Kiefer A.F."/>
            <person name="Nichols A."/>
            <person name="Cepeda A.J."/>
            <person name="Yan W."/>
            <person name="Fan B."/>
            <person name="Jiang Y."/>
            <person name="Adhikari A."/>
            <person name="Zheng C.-J."/>
            <person name="Schuster L."/>
            <person name="Cowan T.M."/>
            <person name="Smanski M.J."/>
            <person name="Chevrette M.G."/>
            <person name="De Carvalho L.P.S."/>
            <person name="Shen B."/>
        </authorList>
    </citation>
    <scope>NUCLEOTIDE SEQUENCE [LARGE SCALE GENOMIC DNA]</scope>
    <source>
        <strain evidence="2 3">NPDC006488</strain>
    </source>
</reference>
<name>A0ABW6MMX6_9ACTN</name>
<sequence length="70" mass="7119">MASRSRGATGLWDINSVGEVASGSHHYPVAVLSDGNASMAGGIAASNARPARRVLGADGRLTEDHDRTSG</sequence>
<accession>A0ABW6MMX6</accession>
<keyword evidence="3" id="KW-1185">Reference proteome</keyword>
<feature type="compositionally biased region" description="Basic and acidic residues" evidence="1">
    <location>
        <begin position="60"/>
        <end position="70"/>
    </location>
</feature>